<evidence type="ECO:0000313" key="1">
    <source>
        <dbReference type="EMBL" id="QDT22031.1"/>
    </source>
</evidence>
<dbReference type="AlphaFoldDB" id="A0A517PRP2"/>
<organism evidence="1 2">
    <name type="scientific">Gimesia chilikensis</name>
    <dbReference type="NCBI Taxonomy" id="2605989"/>
    <lineage>
        <taxon>Bacteria</taxon>
        <taxon>Pseudomonadati</taxon>
        <taxon>Planctomycetota</taxon>
        <taxon>Planctomycetia</taxon>
        <taxon>Planctomycetales</taxon>
        <taxon>Planctomycetaceae</taxon>
        <taxon>Gimesia</taxon>
    </lineage>
</organism>
<name>A0A517PRP2_9PLAN</name>
<protein>
    <submittedName>
        <fullName evidence="1">Uncharacterized protein</fullName>
    </submittedName>
</protein>
<proteinExistence type="predicted"/>
<evidence type="ECO:0000313" key="2">
    <source>
        <dbReference type="Proteomes" id="UP000320421"/>
    </source>
</evidence>
<sequence length="246" mass="28698">MKTMDEVDRIHLLKDLWKTFREGLETQLDETLTARVDTTNSGRIDAEILWNSLERCKHPLAVNLGCHHHDLFCRAEPITGTSWESMSSVNHGWLMREFMLDFSITMGAIPVVIGQATEPRLPSDEKYEILLGVESEMGSRNEVLRDLLKLLDVKARVKILLYNSRVYKKHINNLKRDIEFVFNRHASVPTDDLWLIAGIPSYATWAQHTNNRIHIPRQIYTLSKVNYKNYELTSVVDDWWSFEDRD</sequence>
<dbReference type="Proteomes" id="UP000320421">
    <property type="component" value="Chromosome"/>
</dbReference>
<dbReference type="EMBL" id="CP036266">
    <property type="protein sequence ID" value="QDT22031.1"/>
    <property type="molecule type" value="Genomic_DNA"/>
</dbReference>
<gene>
    <name evidence="1" type="ORF">HG66A1_38370</name>
</gene>
<keyword evidence="2" id="KW-1185">Reference proteome</keyword>
<accession>A0A517PRP2</accession>
<dbReference type="RefSeq" id="WP_145187241.1">
    <property type="nucleotide sequence ID" value="NZ_CP036266.1"/>
</dbReference>
<reference evidence="1 2" key="1">
    <citation type="submission" date="2019-02" db="EMBL/GenBank/DDBJ databases">
        <title>Deep-cultivation of Planctomycetes and their phenomic and genomic characterization uncovers novel biology.</title>
        <authorList>
            <person name="Wiegand S."/>
            <person name="Jogler M."/>
            <person name="Boedeker C."/>
            <person name="Pinto D."/>
            <person name="Vollmers J."/>
            <person name="Rivas-Marin E."/>
            <person name="Kohn T."/>
            <person name="Peeters S.H."/>
            <person name="Heuer A."/>
            <person name="Rast P."/>
            <person name="Oberbeckmann S."/>
            <person name="Bunk B."/>
            <person name="Jeske O."/>
            <person name="Meyerdierks A."/>
            <person name="Storesund J.E."/>
            <person name="Kallscheuer N."/>
            <person name="Luecker S."/>
            <person name="Lage O.M."/>
            <person name="Pohl T."/>
            <person name="Merkel B.J."/>
            <person name="Hornburger P."/>
            <person name="Mueller R.-W."/>
            <person name="Bruemmer F."/>
            <person name="Labrenz M."/>
            <person name="Spormann A.M."/>
            <person name="Op den Camp H."/>
            <person name="Overmann J."/>
            <person name="Amann R."/>
            <person name="Jetten M.S.M."/>
            <person name="Mascher T."/>
            <person name="Medema M.H."/>
            <person name="Devos D.P."/>
            <person name="Kaster A.-K."/>
            <person name="Ovreas L."/>
            <person name="Rohde M."/>
            <person name="Galperin M.Y."/>
            <person name="Jogler C."/>
        </authorList>
    </citation>
    <scope>NUCLEOTIDE SEQUENCE [LARGE SCALE GENOMIC DNA]</scope>
    <source>
        <strain evidence="1 2">HG66A1</strain>
    </source>
</reference>